<evidence type="ECO:0000256" key="2">
    <source>
        <dbReference type="ARBA" id="ARBA00022898"/>
    </source>
</evidence>
<dbReference type="GO" id="GO:0030170">
    <property type="term" value="F:pyridoxal phosphate binding"/>
    <property type="evidence" value="ECO:0007669"/>
    <property type="project" value="InterPro"/>
</dbReference>
<dbReference type="Pfam" id="PF04082">
    <property type="entry name" value="Fungal_trans"/>
    <property type="match status" value="1"/>
</dbReference>
<name>A0A8H4RF34_9HELO</name>
<dbReference type="InterPro" id="IPR015422">
    <property type="entry name" value="PyrdxlP-dep_Trfase_small"/>
</dbReference>
<dbReference type="InterPro" id="IPR015424">
    <property type="entry name" value="PyrdxlP-dep_Trfase"/>
</dbReference>
<gene>
    <name evidence="6" type="ORF">G7Y89_g9217</name>
</gene>
<keyword evidence="2" id="KW-0663">Pyridoxal phosphate</keyword>
<protein>
    <recommendedName>
        <fullName evidence="5">Xylanolytic transcriptional activator regulatory domain-containing protein</fullName>
    </recommendedName>
</protein>
<dbReference type="GO" id="GO:0008270">
    <property type="term" value="F:zinc ion binding"/>
    <property type="evidence" value="ECO:0007669"/>
    <property type="project" value="InterPro"/>
</dbReference>
<dbReference type="InterPro" id="IPR005814">
    <property type="entry name" value="Aminotrans_3"/>
</dbReference>
<keyword evidence="7" id="KW-1185">Reference proteome</keyword>
<evidence type="ECO:0000313" key="7">
    <source>
        <dbReference type="Proteomes" id="UP000566819"/>
    </source>
</evidence>
<evidence type="ECO:0000259" key="5">
    <source>
        <dbReference type="SMART" id="SM00906"/>
    </source>
</evidence>
<organism evidence="6 7">
    <name type="scientific">Cudoniella acicularis</name>
    <dbReference type="NCBI Taxonomy" id="354080"/>
    <lineage>
        <taxon>Eukaryota</taxon>
        <taxon>Fungi</taxon>
        <taxon>Dikarya</taxon>
        <taxon>Ascomycota</taxon>
        <taxon>Pezizomycotina</taxon>
        <taxon>Leotiomycetes</taxon>
        <taxon>Helotiales</taxon>
        <taxon>Tricladiaceae</taxon>
        <taxon>Cudoniella</taxon>
    </lineage>
</organism>
<evidence type="ECO:0000256" key="4">
    <source>
        <dbReference type="SAM" id="MobiDB-lite"/>
    </source>
</evidence>
<dbReference type="CDD" id="cd00610">
    <property type="entry name" value="OAT_like"/>
    <property type="match status" value="1"/>
</dbReference>
<dbReference type="PANTHER" id="PTHR45688:SF13">
    <property type="entry name" value="ALANINE--GLYOXYLATE AMINOTRANSFERASE 2-LIKE"/>
    <property type="match status" value="1"/>
</dbReference>
<sequence>MPSQTQEIIPSEGAMYHDVDEPAMLKSGSNTLIRFGGNFSPLIIVGAQGVYIYAAGGRKILDFTSGQMSCLIGHGHPEIVETITAHAAKLDHLFSGMLSPPVVQLAEKLTGLLPEGLDRACFLSTGGESNEAAIKMAKLYTGKYEIVGLGASWHGMTSAATAATYHSGRRGYGPFVPGSLVLPSPNAYRSIFRKADGSYDWETELNYGWGLIDQASNGSLAAVIIEPILSSGGMHVLPPGYLGAMKTHCEKRGMLLIVDEAQTGVGRCGSMFAIEHEGVTPDILTLSKTLGNGLPLSAVVTSKEIEETCFERGYLFYTTHVNDPLPAAVGLKVLEIVVRDGLVERSRVAGLKLKSSLERLQTKYGCIGDVRGRGLMCGVEVVGDRATKAPSVELGDALAKKMTELGLSANLATMKSFGGVFRIAPPITITDKELDAGLAIFEEALRTTPGTMPLAACTQPQRGERSSNTREMTESRNLDIANPPNQNYTNQPAKRRHLALDDEPPEISSNDTQSFLPRLLNPIQNRNELPLTPQNSATPRGESGSKSSMIVGPVMAEDVQMIEKYMSSHGRVQQSPRDNLYNTISDNPKDPVLYLTVPRRRQGLSLKRRPGEKQREILEQILGPLIDDVVALQALQNHPCPDLLYVWNLAVAALQEEFQAPGMSTINAVLLDLMGRPTTSITGNTINSGRTVGLSHILGLNRNPETWKISDAEKKMRIRLWWGVLIHDRWSSFAHGVPTYITKNQYQVPLPTIEILMTEGMDITSRREAAECFIALCTLTEILGDVLPLVYDRREKLATETSKVLRRLQLDLDNWEDSEPVLSLLRRANEDGREIVSGSSSLKLGFLSNATHTTEPGLSETKRYSQAMLRESAREIIIFLCSLKSHHLSEFWTPYSAYHISSATIILLRCAIETNDPLIISSCKSSLLDFMAWLQCAKVKDKWDLADICLAQCEDPIMQIYGNKELPSQARESVLSYEMNQPGNNVRVFEGVDATMFNFNGFNGGVHTGPSVMDAQNYVNGFEYPWADMWDLF</sequence>
<dbReference type="GO" id="GO:0008483">
    <property type="term" value="F:transaminase activity"/>
    <property type="evidence" value="ECO:0007669"/>
    <property type="project" value="InterPro"/>
</dbReference>
<comment type="similarity">
    <text evidence="1">Belongs to the class-III pyridoxal-phosphate-dependent aminotransferase family.</text>
</comment>
<feature type="compositionally biased region" description="Basic and acidic residues" evidence="4">
    <location>
        <begin position="462"/>
        <end position="477"/>
    </location>
</feature>
<evidence type="ECO:0000256" key="1">
    <source>
        <dbReference type="ARBA" id="ARBA00008954"/>
    </source>
</evidence>
<feature type="domain" description="Xylanolytic transcriptional activator regulatory" evidence="5">
    <location>
        <begin position="684"/>
        <end position="757"/>
    </location>
</feature>
<dbReference type="SMART" id="SM00906">
    <property type="entry name" value="Fungal_trans"/>
    <property type="match status" value="1"/>
</dbReference>
<comment type="caution">
    <text evidence="6">The sequence shown here is derived from an EMBL/GenBank/DDBJ whole genome shotgun (WGS) entry which is preliminary data.</text>
</comment>
<accession>A0A8H4RF34</accession>
<proteinExistence type="inferred from homology"/>
<dbReference type="CDD" id="cd12148">
    <property type="entry name" value="fungal_TF_MHR"/>
    <property type="match status" value="1"/>
</dbReference>
<keyword evidence="3" id="KW-0539">Nucleus</keyword>
<feature type="compositionally biased region" description="Polar residues" evidence="4">
    <location>
        <begin position="526"/>
        <end position="548"/>
    </location>
</feature>
<dbReference type="OrthoDB" id="10261433at2759"/>
<dbReference type="GO" id="GO:0003677">
    <property type="term" value="F:DNA binding"/>
    <property type="evidence" value="ECO:0007669"/>
    <property type="project" value="InterPro"/>
</dbReference>
<dbReference type="EMBL" id="JAAMPI010000742">
    <property type="protein sequence ID" value="KAF4628939.1"/>
    <property type="molecule type" value="Genomic_DNA"/>
</dbReference>
<reference evidence="6 7" key="1">
    <citation type="submission" date="2020-03" db="EMBL/GenBank/DDBJ databases">
        <title>Draft Genome Sequence of Cudoniella acicularis.</title>
        <authorList>
            <person name="Buettner E."/>
            <person name="Kellner H."/>
        </authorList>
    </citation>
    <scope>NUCLEOTIDE SEQUENCE [LARGE SCALE GENOMIC DNA]</scope>
    <source>
        <strain evidence="6 7">DSM 108380</strain>
    </source>
</reference>
<dbReference type="Gene3D" id="3.40.640.10">
    <property type="entry name" value="Type I PLP-dependent aspartate aminotransferase-like (Major domain)"/>
    <property type="match status" value="1"/>
</dbReference>
<feature type="region of interest" description="Disordered" evidence="4">
    <location>
        <begin position="526"/>
        <end position="549"/>
    </location>
</feature>
<dbReference type="AlphaFoldDB" id="A0A8H4RF34"/>
<evidence type="ECO:0000256" key="3">
    <source>
        <dbReference type="ARBA" id="ARBA00023242"/>
    </source>
</evidence>
<dbReference type="InterPro" id="IPR015421">
    <property type="entry name" value="PyrdxlP-dep_Trfase_major"/>
</dbReference>
<dbReference type="PROSITE" id="PS00600">
    <property type="entry name" value="AA_TRANSFER_CLASS_3"/>
    <property type="match status" value="1"/>
</dbReference>
<dbReference type="Gene3D" id="3.90.1150.10">
    <property type="entry name" value="Aspartate Aminotransferase, domain 1"/>
    <property type="match status" value="1"/>
</dbReference>
<dbReference type="InterPro" id="IPR007219">
    <property type="entry name" value="XnlR_reg_dom"/>
</dbReference>
<dbReference type="GO" id="GO:0005739">
    <property type="term" value="C:mitochondrion"/>
    <property type="evidence" value="ECO:0007669"/>
    <property type="project" value="TreeGrafter"/>
</dbReference>
<dbReference type="SUPFAM" id="SSF53383">
    <property type="entry name" value="PLP-dependent transferases"/>
    <property type="match status" value="1"/>
</dbReference>
<feature type="region of interest" description="Disordered" evidence="4">
    <location>
        <begin position="451"/>
        <end position="491"/>
    </location>
</feature>
<dbReference type="Proteomes" id="UP000566819">
    <property type="component" value="Unassembled WGS sequence"/>
</dbReference>
<evidence type="ECO:0000313" key="6">
    <source>
        <dbReference type="EMBL" id="KAF4628939.1"/>
    </source>
</evidence>
<dbReference type="Pfam" id="PF00202">
    <property type="entry name" value="Aminotran_3"/>
    <property type="match status" value="1"/>
</dbReference>
<dbReference type="InterPro" id="IPR049704">
    <property type="entry name" value="Aminotrans_3_PPA_site"/>
</dbReference>
<dbReference type="GO" id="GO:0006351">
    <property type="term" value="P:DNA-templated transcription"/>
    <property type="evidence" value="ECO:0007669"/>
    <property type="project" value="InterPro"/>
</dbReference>
<dbReference type="PANTHER" id="PTHR45688">
    <property type="match status" value="1"/>
</dbReference>